<dbReference type="KEGG" id="atq:GH723_14745"/>
<keyword evidence="3" id="KW-1185">Reference proteome</keyword>
<dbReference type="InterPro" id="IPR047960">
    <property type="entry name" value="Transpos_IS1380"/>
</dbReference>
<dbReference type="Proteomes" id="UP000334019">
    <property type="component" value="Chromosome"/>
</dbReference>
<dbReference type="Pfam" id="PF13701">
    <property type="entry name" value="DDE_Tnp_1_4"/>
    <property type="match status" value="1"/>
</dbReference>
<dbReference type="InterPro" id="IPR025668">
    <property type="entry name" value="Tnp_DDE_dom"/>
</dbReference>
<dbReference type="AlphaFoldDB" id="A0A5Q2RQ54"/>
<evidence type="ECO:0000313" key="2">
    <source>
        <dbReference type="EMBL" id="QGG96257.1"/>
    </source>
</evidence>
<gene>
    <name evidence="2" type="ORF">GH723_14745</name>
</gene>
<proteinExistence type="predicted"/>
<organism evidence="2 3">
    <name type="scientific">Actinomarinicola tropica</name>
    <dbReference type="NCBI Taxonomy" id="2789776"/>
    <lineage>
        <taxon>Bacteria</taxon>
        <taxon>Bacillati</taxon>
        <taxon>Actinomycetota</taxon>
        <taxon>Acidimicrobiia</taxon>
        <taxon>Acidimicrobiales</taxon>
        <taxon>Iamiaceae</taxon>
        <taxon>Actinomarinicola</taxon>
    </lineage>
</organism>
<evidence type="ECO:0000259" key="1">
    <source>
        <dbReference type="Pfam" id="PF13701"/>
    </source>
</evidence>
<protein>
    <submittedName>
        <fullName evidence="2">IS1380 family transposase</fullName>
    </submittedName>
</protein>
<dbReference type="EMBL" id="CP045851">
    <property type="protein sequence ID" value="QGG96257.1"/>
    <property type="molecule type" value="Genomic_DNA"/>
</dbReference>
<accession>A0A5Q2RQ54</accession>
<feature type="domain" description="Transposase DDE" evidence="1">
    <location>
        <begin position="22"/>
        <end position="369"/>
    </location>
</feature>
<name>A0A5Q2RQ54_9ACTN</name>
<dbReference type="NCBIfam" id="NF033539">
    <property type="entry name" value="transpos_IS1380"/>
    <property type="match status" value="1"/>
</dbReference>
<evidence type="ECO:0000313" key="3">
    <source>
        <dbReference type="Proteomes" id="UP000334019"/>
    </source>
</evidence>
<sequence length="393" mass="42213">MKRAFIVESTRLASPRTVTGNAEVLVSRGGLVWLAETADLCGLTAGLDDAFAGLPRRVHRPGRTMGQMVLALADGATALSDIAVLRNQPAIAGKVPSDPTVWRTFNAVGPTELRGLARSRAVARERAWAAGAGPDGEDLVIDIDATIVTTKADKQDAAPTYKRTYGHHPLLAMAGDCDEVLAGMMRPGNAGANTAVDHIVVLEHAIAALPPEWRVGHRRGDHRDDAAKELVVRADSAGASHWLAEDCRARNIGFSIGYQIDERVRDGLLFIDDNTWQPATDGHGALRPGAEVVELTDHVNLAAWPTGTRLIVRRETPHPGAQLTLFDTIEGKRHTAFITDDTDDDIASLELFQRRRARAENVIRDTKACGLANVPLQESGSVSGWGKLGGVVR</sequence>
<reference evidence="2 3" key="1">
    <citation type="submission" date="2019-11" db="EMBL/GenBank/DDBJ databases">
        <authorList>
            <person name="He Y."/>
        </authorList>
    </citation>
    <scope>NUCLEOTIDE SEQUENCE [LARGE SCALE GENOMIC DNA]</scope>
    <source>
        <strain evidence="2 3">SCSIO 58843</strain>
    </source>
</reference>